<evidence type="ECO:0000313" key="2">
    <source>
        <dbReference type="EMBL" id="MBW0478813.1"/>
    </source>
</evidence>
<reference evidence="2" key="1">
    <citation type="submission" date="2021-03" db="EMBL/GenBank/DDBJ databases">
        <title>Draft genome sequence of rust myrtle Austropuccinia psidii MF-1, a brazilian biotype.</title>
        <authorList>
            <person name="Quecine M.C."/>
            <person name="Pachon D.M.R."/>
            <person name="Bonatelli M.L."/>
            <person name="Correr F.H."/>
            <person name="Franceschini L.M."/>
            <person name="Leite T.F."/>
            <person name="Margarido G.R.A."/>
            <person name="Almeida C.A."/>
            <person name="Ferrarezi J.A."/>
            <person name="Labate C.A."/>
        </authorList>
    </citation>
    <scope>NUCLEOTIDE SEQUENCE</scope>
    <source>
        <strain evidence="2">MF-1</strain>
    </source>
</reference>
<proteinExistence type="predicted"/>
<dbReference type="Proteomes" id="UP000765509">
    <property type="component" value="Unassembled WGS sequence"/>
</dbReference>
<feature type="compositionally biased region" description="Acidic residues" evidence="1">
    <location>
        <begin position="105"/>
        <end position="116"/>
    </location>
</feature>
<feature type="region of interest" description="Disordered" evidence="1">
    <location>
        <begin position="95"/>
        <end position="132"/>
    </location>
</feature>
<name>A0A9Q3C992_9BASI</name>
<dbReference type="AlphaFoldDB" id="A0A9Q3C992"/>
<evidence type="ECO:0000313" key="3">
    <source>
        <dbReference type="Proteomes" id="UP000765509"/>
    </source>
</evidence>
<evidence type="ECO:0000256" key="1">
    <source>
        <dbReference type="SAM" id="MobiDB-lite"/>
    </source>
</evidence>
<comment type="caution">
    <text evidence="2">The sequence shown here is derived from an EMBL/GenBank/DDBJ whole genome shotgun (WGS) entry which is preliminary data.</text>
</comment>
<feature type="compositionally biased region" description="Basic and acidic residues" evidence="1">
    <location>
        <begin position="95"/>
        <end position="104"/>
    </location>
</feature>
<dbReference type="EMBL" id="AVOT02005336">
    <property type="protein sequence ID" value="MBW0478813.1"/>
    <property type="molecule type" value="Genomic_DNA"/>
</dbReference>
<protein>
    <submittedName>
        <fullName evidence="2">Uncharacterized protein</fullName>
    </submittedName>
</protein>
<sequence>MSCKNDKYTVDKDHYEMCLKHSRIVKSIDFYMNIQMRNHKLLTKIPAELEHAVKCRCNQICTVDDISTTLQDNNSCHNCGPTDHYPISLPEEKKKDFAVNKVPEEEIQEEDSESDSIGDAIRETSDGDQDPIEEFLVYYQE</sequence>
<keyword evidence="3" id="KW-1185">Reference proteome</keyword>
<organism evidence="2 3">
    <name type="scientific">Austropuccinia psidii MF-1</name>
    <dbReference type="NCBI Taxonomy" id="1389203"/>
    <lineage>
        <taxon>Eukaryota</taxon>
        <taxon>Fungi</taxon>
        <taxon>Dikarya</taxon>
        <taxon>Basidiomycota</taxon>
        <taxon>Pucciniomycotina</taxon>
        <taxon>Pucciniomycetes</taxon>
        <taxon>Pucciniales</taxon>
        <taxon>Sphaerophragmiaceae</taxon>
        <taxon>Austropuccinia</taxon>
    </lineage>
</organism>
<gene>
    <name evidence="2" type="ORF">O181_018528</name>
</gene>
<accession>A0A9Q3C992</accession>